<feature type="compositionally biased region" description="Polar residues" evidence="1">
    <location>
        <begin position="137"/>
        <end position="149"/>
    </location>
</feature>
<evidence type="ECO:0000313" key="4">
    <source>
        <dbReference type="Proteomes" id="UP001162029"/>
    </source>
</evidence>
<feature type="transmembrane region" description="Helical" evidence="2">
    <location>
        <begin position="265"/>
        <end position="286"/>
    </location>
</feature>
<keyword evidence="2" id="KW-0472">Membrane</keyword>
<organism evidence="3 4">
    <name type="scientific">Peronospora destructor</name>
    <dbReference type="NCBI Taxonomy" id="86335"/>
    <lineage>
        <taxon>Eukaryota</taxon>
        <taxon>Sar</taxon>
        <taxon>Stramenopiles</taxon>
        <taxon>Oomycota</taxon>
        <taxon>Peronosporomycetes</taxon>
        <taxon>Peronosporales</taxon>
        <taxon>Peronosporaceae</taxon>
        <taxon>Peronospora</taxon>
    </lineage>
</organism>
<feature type="region of interest" description="Disordered" evidence="1">
    <location>
        <begin position="44"/>
        <end position="81"/>
    </location>
</feature>
<gene>
    <name evidence="3" type="ORF">PDE001_LOCUS3895</name>
</gene>
<proteinExistence type="predicted"/>
<feature type="region of interest" description="Disordered" evidence="1">
    <location>
        <begin position="131"/>
        <end position="171"/>
    </location>
</feature>
<evidence type="ECO:0000256" key="2">
    <source>
        <dbReference type="SAM" id="Phobius"/>
    </source>
</evidence>
<feature type="compositionally biased region" description="Acidic residues" evidence="1">
    <location>
        <begin position="161"/>
        <end position="171"/>
    </location>
</feature>
<dbReference type="EMBL" id="CANTFM010000677">
    <property type="protein sequence ID" value="CAI5727866.1"/>
    <property type="molecule type" value="Genomic_DNA"/>
</dbReference>
<keyword evidence="2" id="KW-0812">Transmembrane</keyword>
<dbReference type="AlphaFoldDB" id="A0AAV0TYD0"/>
<accession>A0AAV0TYD0</accession>
<keyword evidence="4" id="KW-1185">Reference proteome</keyword>
<name>A0AAV0TYD0_9STRA</name>
<dbReference type="Proteomes" id="UP001162029">
    <property type="component" value="Unassembled WGS sequence"/>
</dbReference>
<feature type="compositionally biased region" description="Polar residues" evidence="1">
    <location>
        <begin position="50"/>
        <end position="62"/>
    </location>
</feature>
<evidence type="ECO:0000313" key="3">
    <source>
        <dbReference type="EMBL" id="CAI5727866.1"/>
    </source>
</evidence>
<keyword evidence="2" id="KW-1133">Transmembrane helix</keyword>
<comment type="caution">
    <text evidence="3">The sequence shown here is derived from an EMBL/GenBank/DDBJ whole genome shotgun (WGS) entry which is preliminary data.</text>
</comment>
<evidence type="ECO:0000256" key="1">
    <source>
        <dbReference type="SAM" id="MobiDB-lite"/>
    </source>
</evidence>
<sequence length="434" mass="49791">MWSERSNPSVSSYNSSTREMHRRTIASAFFGPISTTIEAVELIDEEPESQRSTRTAFDSALTTDEVEGGQEQKQKRKRKVRTQLAVPFDPPGRENEMLEQRDRRRENRSLFEDLVHLANTHQPVQFDRFKQRRSHGKSLSAQLRQSGSANAYDVGVSSSSGDEEEEAGDELNDETINTELLEAYIAYSKSIGNEPNIQLNPVMILHRPRGSHVDNDDEAEEYEQEQHHTIKLSYIYDRPVLKEREKLWTGMMGTRFSKHRGCVQFWTWLLIGVGVLLWLGISLSSLQLNEVLHLDAFTVQDVQVTGDYTANPNSSYFNALLLNEDEYEHYIEGEPFEYIEAGTTLRTTYAYLAYTYIDSPIKETMYFVLQPCYLERNPTADYCQTGQLPTSLYSDEKIYNLEKAKVKNKVTSDHFNVTYMSVNRCQLPVGLPVG</sequence>
<reference evidence="3" key="1">
    <citation type="submission" date="2022-12" db="EMBL/GenBank/DDBJ databases">
        <authorList>
            <person name="Webb A."/>
        </authorList>
    </citation>
    <scope>NUCLEOTIDE SEQUENCE</scope>
    <source>
        <strain evidence="3">Pd1</strain>
    </source>
</reference>
<protein>
    <submittedName>
        <fullName evidence="3">Uncharacterized protein</fullName>
    </submittedName>
</protein>